<sequence>MGLWQRTKTAIIILGVLFVIIQFAPPWVFFLALQLTIIGGLLEFYSLSNRRKFYPKKLLGCLFALIIGATFYFDSFPFLLGFTVMTLITFVYYVIDTNTLEKLALFPGSFSLTLAGLVYVSLTMNFLYWVRRDFGVLWLYLLFAVISLGDTGAFLLGKTFGRRKMTPIASPNKTWEGALGGLLWAAGGGWLARTVLLPRFPLLEIIVLSVVVHAAAQVADPLESLFKRAAGVKDSSNLVPGHGGILDRIDSFTLAAPVFYYLKLLIMK</sequence>
<keyword evidence="15 24" id="KW-0472">Membrane</keyword>
<evidence type="ECO:0000256" key="3">
    <source>
        <dbReference type="ARBA" id="ARBA00005119"/>
    </source>
</evidence>
<evidence type="ECO:0000256" key="16">
    <source>
        <dbReference type="ARBA" id="ARBA00023209"/>
    </source>
</evidence>
<keyword evidence="13 24" id="KW-1133">Transmembrane helix</keyword>
<dbReference type="GO" id="GO:0005886">
    <property type="term" value="C:plasma membrane"/>
    <property type="evidence" value="ECO:0007669"/>
    <property type="project" value="UniProtKB-SubCell"/>
</dbReference>
<reference evidence="25 26" key="1">
    <citation type="submission" date="2018-08" db="EMBL/GenBank/DDBJ databases">
        <title>Genome analysis of the thermophilic bacterium of the candidate phylum Aminicenantes from deep subsurface aquifer revealed its physiology and ecological role.</title>
        <authorList>
            <person name="Kadnikov V.V."/>
            <person name="Mardanov A.V."/>
            <person name="Beletsky A.V."/>
            <person name="Karnachuk O.V."/>
            <person name="Ravin N.V."/>
        </authorList>
    </citation>
    <scope>NUCLEOTIDE SEQUENCE [LARGE SCALE GENOMIC DNA]</scope>
    <source>
        <strain evidence="25">BY38</strain>
    </source>
</reference>
<feature type="transmembrane region" description="Helical" evidence="24">
    <location>
        <begin position="107"/>
        <end position="130"/>
    </location>
</feature>
<keyword evidence="10 25" id="KW-0808">Transferase</keyword>
<keyword evidence="8" id="KW-1003">Cell membrane</keyword>
<dbReference type="PANTHER" id="PTHR46382:SF1">
    <property type="entry name" value="PHOSPHATIDATE CYTIDYLYLTRANSFERASE"/>
    <property type="match status" value="1"/>
</dbReference>
<evidence type="ECO:0000256" key="4">
    <source>
        <dbReference type="ARBA" id="ARBA00005189"/>
    </source>
</evidence>
<comment type="subcellular location">
    <subcellularLocation>
        <location evidence="2">Cell membrane</location>
        <topology evidence="2">Multi-pass membrane protein</topology>
    </subcellularLocation>
</comment>
<gene>
    <name evidence="25" type="ORF">OP8BY_0192</name>
</gene>
<name>A0A3E2BLH1_9BACT</name>
<keyword evidence="9" id="KW-0444">Lipid biosynthesis</keyword>
<evidence type="ECO:0000256" key="1">
    <source>
        <dbReference type="ARBA" id="ARBA00001698"/>
    </source>
</evidence>
<proteinExistence type="inferred from homology"/>
<dbReference type="GO" id="GO:0016024">
    <property type="term" value="P:CDP-diacylglycerol biosynthetic process"/>
    <property type="evidence" value="ECO:0007669"/>
    <property type="project" value="TreeGrafter"/>
</dbReference>
<feature type="transmembrane region" description="Helical" evidence="24">
    <location>
        <begin position="12"/>
        <end position="42"/>
    </location>
</feature>
<dbReference type="AlphaFoldDB" id="A0A3E2BLH1"/>
<evidence type="ECO:0000313" key="25">
    <source>
        <dbReference type="EMBL" id="RFT15544.1"/>
    </source>
</evidence>
<comment type="pathway">
    <text evidence="3">Phospholipid metabolism; CDP-diacylglycerol biosynthesis; CDP-diacylglycerol from sn-glycerol 3-phosphate: step 3/3.</text>
</comment>
<comment type="catalytic activity">
    <reaction evidence="1">
        <text>a 1,2-diacyl-sn-glycero-3-phosphate + CTP + H(+) = a CDP-1,2-diacyl-sn-glycerol + diphosphate</text>
        <dbReference type="Rhea" id="RHEA:16229"/>
        <dbReference type="ChEBI" id="CHEBI:15378"/>
        <dbReference type="ChEBI" id="CHEBI:33019"/>
        <dbReference type="ChEBI" id="CHEBI:37563"/>
        <dbReference type="ChEBI" id="CHEBI:58332"/>
        <dbReference type="ChEBI" id="CHEBI:58608"/>
        <dbReference type="EC" id="2.7.7.41"/>
    </reaction>
</comment>
<comment type="caution">
    <text evidence="25">The sequence shown here is derived from an EMBL/GenBank/DDBJ whole genome shotgun (WGS) entry which is preliminary data.</text>
</comment>
<evidence type="ECO:0000256" key="15">
    <source>
        <dbReference type="ARBA" id="ARBA00023136"/>
    </source>
</evidence>
<evidence type="ECO:0000256" key="19">
    <source>
        <dbReference type="ARBA" id="ARBA00031825"/>
    </source>
</evidence>
<evidence type="ECO:0000256" key="6">
    <source>
        <dbReference type="ARBA" id="ARBA00012487"/>
    </source>
</evidence>
<evidence type="ECO:0000256" key="22">
    <source>
        <dbReference type="ARBA" id="ARBA00032743"/>
    </source>
</evidence>
<feature type="transmembrane region" description="Helical" evidence="24">
    <location>
        <begin position="136"/>
        <end position="156"/>
    </location>
</feature>
<organism evidence="25 26">
    <name type="scientific">Candidatus Saccharicenans subterraneus</name>
    <dbReference type="NCBI Taxonomy" id="2508984"/>
    <lineage>
        <taxon>Bacteria</taxon>
        <taxon>Candidatus Aminicenantota</taxon>
        <taxon>Candidatus Aminicenantia</taxon>
        <taxon>Candidatus Aminicenantales</taxon>
        <taxon>Candidatus Saccharicenantaceae</taxon>
        <taxon>Candidatus Saccharicenans</taxon>
    </lineage>
</organism>
<dbReference type="GO" id="GO:0004605">
    <property type="term" value="F:phosphatidate cytidylyltransferase activity"/>
    <property type="evidence" value="ECO:0007669"/>
    <property type="project" value="UniProtKB-EC"/>
</dbReference>
<keyword evidence="17" id="KW-1208">Phospholipid metabolism</keyword>
<feature type="transmembrane region" description="Helical" evidence="24">
    <location>
        <begin position="54"/>
        <end position="72"/>
    </location>
</feature>
<dbReference type="PANTHER" id="PTHR46382">
    <property type="entry name" value="PHOSPHATIDATE CYTIDYLYLTRANSFERASE"/>
    <property type="match status" value="1"/>
</dbReference>
<keyword evidence="11 24" id="KW-0812">Transmembrane</keyword>
<evidence type="ECO:0000256" key="21">
    <source>
        <dbReference type="ARBA" id="ARBA00032396"/>
    </source>
</evidence>
<keyword evidence="12 25" id="KW-0548">Nucleotidyltransferase</keyword>
<evidence type="ECO:0000256" key="11">
    <source>
        <dbReference type="ARBA" id="ARBA00022692"/>
    </source>
</evidence>
<evidence type="ECO:0000256" key="17">
    <source>
        <dbReference type="ARBA" id="ARBA00023264"/>
    </source>
</evidence>
<comment type="pathway">
    <text evidence="4">Lipid metabolism.</text>
</comment>
<evidence type="ECO:0000256" key="5">
    <source>
        <dbReference type="ARBA" id="ARBA00010185"/>
    </source>
</evidence>
<keyword evidence="16" id="KW-0594">Phospholipid biosynthesis</keyword>
<evidence type="ECO:0000256" key="20">
    <source>
        <dbReference type="ARBA" id="ARBA00032253"/>
    </source>
</evidence>
<evidence type="ECO:0000256" key="2">
    <source>
        <dbReference type="ARBA" id="ARBA00004651"/>
    </source>
</evidence>
<evidence type="ECO:0000256" key="13">
    <source>
        <dbReference type="ARBA" id="ARBA00022989"/>
    </source>
</evidence>
<dbReference type="EC" id="2.7.7.41" evidence="6"/>
<comment type="similarity">
    <text evidence="5">Belongs to the CDS family.</text>
</comment>
<keyword evidence="14" id="KW-0443">Lipid metabolism</keyword>
<feature type="transmembrane region" description="Helical" evidence="24">
    <location>
        <begin position="78"/>
        <end position="95"/>
    </location>
</feature>
<accession>A0A3E2BLH1</accession>
<evidence type="ECO:0000256" key="18">
    <source>
        <dbReference type="ARBA" id="ARBA00029893"/>
    </source>
</evidence>
<evidence type="ECO:0000256" key="10">
    <source>
        <dbReference type="ARBA" id="ARBA00022679"/>
    </source>
</evidence>
<evidence type="ECO:0000256" key="23">
    <source>
        <dbReference type="ARBA" id="ARBA00033406"/>
    </source>
</evidence>
<protein>
    <recommendedName>
        <fullName evidence="7">Phosphatidate cytidylyltransferase</fullName>
        <ecNumber evidence="6">2.7.7.41</ecNumber>
    </recommendedName>
    <alternativeName>
        <fullName evidence="20">CDP-DAG synthase</fullName>
    </alternativeName>
    <alternativeName>
        <fullName evidence="22">CDP-DG synthase</fullName>
    </alternativeName>
    <alternativeName>
        <fullName evidence="18">CDP-diacylglycerol synthase</fullName>
    </alternativeName>
    <alternativeName>
        <fullName evidence="21">CDP-diglyceride pyrophosphorylase</fullName>
    </alternativeName>
    <alternativeName>
        <fullName evidence="23">CDP-diglyceride synthase</fullName>
    </alternativeName>
    <alternativeName>
        <fullName evidence="19">CTP:phosphatidate cytidylyltransferase</fullName>
    </alternativeName>
</protein>
<dbReference type="EMBL" id="QUAH01000008">
    <property type="protein sequence ID" value="RFT15544.1"/>
    <property type="molecule type" value="Genomic_DNA"/>
</dbReference>
<evidence type="ECO:0000256" key="24">
    <source>
        <dbReference type="SAM" id="Phobius"/>
    </source>
</evidence>
<dbReference type="Proteomes" id="UP000257323">
    <property type="component" value="Unassembled WGS sequence"/>
</dbReference>
<evidence type="ECO:0000256" key="7">
    <source>
        <dbReference type="ARBA" id="ARBA00019373"/>
    </source>
</evidence>
<evidence type="ECO:0000256" key="9">
    <source>
        <dbReference type="ARBA" id="ARBA00022516"/>
    </source>
</evidence>
<evidence type="ECO:0000256" key="14">
    <source>
        <dbReference type="ARBA" id="ARBA00023098"/>
    </source>
</evidence>
<evidence type="ECO:0000256" key="12">
    <source>
        <dbReference type="ARBA" id="ARBA00022695"/>
    </source>
</evidence>
<evidence type="ECO:0000256" key="8">
    <source>
        <dbReference type="ARBA" id="ARBA00022475"/>
    </source>
</evidence>
<evidence type="ECO:0000313" key="26">
    <source>
        <dbReference type="Proteomes" id="UP000257323"/>
    </source>
</evidence>
<dbReference type="Pfam" id="PF01148">
    <property type="entry name" value="CTP_transf_1"/>
    <property type="match status" value="1"/>
</dbReference>